<dbReference type="InterPro" id="IPR040256">
    <property type="entry name" value="At4g02000-like"/>
</dbReference>
<gene>
    <name evidence="4" type="ORF">A2U01_0011964</name>
</gene>
<dbReference type="PANTHER" id="PTHR31286:SF171">
    <property type="entry name" value="CCHC-TYPE DOMAIN-CONTAINING PROTEIN"/>
    <property type="match status" value="1"/>
</dbReference>
<organism evidence="4 5">
    <name type="scientific">Trifolium medium</name>
    <dbReference type="NCBI Taxonomy" id="97028"/>
    <lineage>
        <taxon>Eukaryota</taxon>
        <taxon>Viridiplantae</taxon>
        <taxon>Streptophyta</taxon>
        <taxon>Embryophyta</taxon>
        <taxon>Tracheophyta</taxon>
        <taxon>Spermatophyta</taxon>
        <taxon>Magnoliopsida</taxon>
        <taxon>eudicotyledons</taxon>
        <taxon>Gunneridae</taxon>
        <taxon>Pentapetalae</taxon>
        <taxon>rosids</taxon>
        <taxon>fabids</taxon>
        <taxon>Fabales</taxon>
        <taxon>Fabaceae</taxon>
        <taxon>Papilionoideae</taxon>
        <taxon>50 kb inversion clade</taxon>
        <taxon>NPAAA clade</taxon>
        <taxon>Hologalegina</taxon>
        <taxon>IRL clade</taxon>
        <taxon>Trifolieae</taxon>
        <taxon>Trifolium</taxon>
    </lineage>
</organism>
<keyword evidence="1" id="KW-0862">Zinc</keyword>
<dbReference type="Pfam" id="PF14111">
    <property type="entry name" value="DUF4283"/>
    <property type="match status" value="1"/>
</dbReference>
<comment type="caution">
    <text evidence="4">The sequence shown here is derived from an EMBL/GenBank/DDBJ whole genome shotgun (WGS) entry which is preliminary data.</text>
</comment>
<accession>A0A392MU12</accession>
<keyword evidence="5" id="KW-1185">Reference proteome</keyword>
<dbReference type="InterPro" id="IPR025558">
    <property type="entry name" value="DUF4283"/>
</dbReference>
<name>A0A392MU12_9FABA</name>
<evidence type="ECO:0000259" key="3">
    <source>
        <dbReference type="PROSITE" id="PS50158"/>
    </source>
</evidence>
<protein>
    <recommendedName>
        <fullName evidence="3">CCHC-type domain-containing protein</fullName>
    </recommendedName>
</protein>
<feature type="region of interest" description="Disordered" evidence="2">
    <location>
        <begin position="1"/>
        <end position="34"/>
    </location>
</feature>
<evidence type="ECO:0000256" key="2">
    <source>
        <dbReference type="SAM" id="MobiDB-lite"/>
    </source>
</evidence>
<dbReference type="PROSITE" id="PS50158">
    <property type="entry name" value="ZF_CCHC"/>
    <property type="match status" value="1"/>
</dbReference>
<feature type="domain" description="CCHC-type" evidence="3">
    <location>
        <begin position="256"/>
        <end position="270"/>
    </location>
</feature>
<dbReference type="GO" id="GO:0003676">
    <property type="term" value="F:nucleic acid binding"/>
    <property type="evidence" value="ECO:0007669"/>
    <property type="project" value="InterPro"/>
</dbReference>
<feature type="compositionally biased region" description="Pro residues" evidence="2">
    <location>
        <begin position="15"/>
        <end position="24"/>
    </location>
</feature>
<evidence type="ECO:0000256" key="1">
    <source>
        <dbReference type="PROSITE-ProRule" id="PRU00047"/>
    </source>
</evidence>
<feature type="region of interest" description="Disordered" evidence="2">
    <location>
        <begin position="328"/>
        <end position="353"/>
    </location>
</feature>
<feature type="compositionally biased region" description="Polar residues" evidence="2">
    <location>
        <begin position="294"/>
        <end position="307"/>
    </location>
</feature>
<evidence type="ECO:0000313" key="5">
    <source>
        <dbReference type="Proteomes" id="UP000265520"/>
    </source>
</evidence>
<sequence length="384" mass="43521">VERVNMSHSGSFPGRQPPPSPTRPPETTQASKQKCSFRDKLLGNQAPIPRRETIDLIGQKLFRIEFENGDRRRPRCYTDDSVLKDLWLPWQHAVIVKLLGKTLGFVTMRDRLRAIWKLTGDMDMMSIGHGFFMVKFDLEADRDKVISGGPWMIYDHCVAIRPWTTDFISSQVQINKTHVWIRFPSLGMEYYDESLLLALATAVGRPIKVDIHTLDASRGKFARVCIEIDLDKPVVGKVWFRDFWYKVEYEGLHLLCQRCGIYGHVSRNCPPTDNAKKHTEADTSVKAAGGVETTVPSVTESPPNTDMESNKNDINNEDLYGDWLVVNRKKNRKSRPKNQEERAGVTNLGKPLGKGVSFAHLTDVGKENDDGGAKFHVMGSKFHP</sequence>
<feature type="non-terminal residue" evidence="4">
    <location>
        <position position="1"/>
    </location>
</feature>
<dbReference type="PANTHER" id="PTHR31286">
    <property type="entry name" value="GLYCINE-RICH CELL WALL STRUCTURAL PROTEIN 1.8-LIKE"/>
    <property type="match status" value="1"/>
</dbReference>
<feature type="region of interest" description="Disordered" evidence="2">
    <location>
        <begin position="286"/>
        <end position="313"/>
    </location>
</feature>
<evidence type="ECO:0000313" key="4">
    <source>
        <dbReference type="EMBL" id="MCH91040.1"/>
    </source>
</evidence>
<reference evidence="4 5" key="1">
    <citation type="journal article" date="2018" name="Front. Plant Sci.">
        <title>Red Clover (Trifolium pratense) and Zigzag Clover (T. medium) - A Picture of Genomic Similarities and Differences.</title>
        <authorList>
            <person name="Dluhosova J."/>
            <person name="Istvanek J."/>
            <person name="Nedelnik J."/>
            <person name="Repkova J."/>
        </authorList>
    </citation>
    <scope>NUCLEOTIDE SEQUENCE [LARGE SCALE GENOMIC DNA]</scope>
    <source>
        <strain evidence="5">cv. 10/8</strain>
        <tissue evidence="4">Leaf</tissue>
    </source>
</reference>
<dbReference type="Proteomes" id="UP000265520">
    <property type="component" value="Unassembled WGS sequence"/>
</dbReference>
<dbReference type="GO" id="GO:0008270">
    <property type="term" value="F:zinc ion binding"/>
    <property type="evidence" value="ECO:0007669"/>
    <property type="project" value="UniProtKB-KW"/>
</dbReference>
<dbReference type="AlphaFoldDB" id="A0A392MU12"/>
<keyword evidence="1" id="KW-0863">Zinc-finger</keyword>
<keyword evidence="1" id="KW-0479">Metal-binding</keyword>
<dbReference type="InterPro" id="IPR001878">
    <property type="entry name" value="Znf_CCHC"/>
</dbReference>
<feature type="non-terminal residue" evidence="4">
    <location>
        <position position="384"/>
    </location>
</feature>
<proteinExistence type="predicted"/>
<dbReference type="EMBL" id="LXQA010019554">
    <property type="protein sequence ID" value="MCH91040.1"/>
    <property type="molecule type" value="Genomic_DNA"/>
</dbReference>